<dbReference type="AlphaFoldDB" id="A0A7S2WT53"/>
<evidence type="ECO:0000256" key="3">
    <source>
        <dbReference type="ARBA" id="ARBA00022692"/>
    </source>
</evidence>
<feature type="transmembrane region" description="Helical" evidence="8">
    <location>
        <begin position="475"/>
        <end position="499"/>
    </location>
</feature>
<dbReference type="NCBIfam" id="TIGR00813">
    <property type="entry name" value="sss"/>
    <property type="match status" value="1"/>
</dbReference>
<evidence type="ECO:0000256" key="6">
    <source>
        <dbReference type="RuleBase" id="RU362091"/>
    </source>
</evidence>
<proteinExistence type="inferred from homology"/>
<feature type="region of interest" description="Disordered" evidence="7">
    <location>
        <begin position="599"/>
        <end position="619"/>
    </location>
</feature>
<evidence type="ECO:0000313" key="9">
    <source>
        <dbReference type="EMBL" id="CAD9704406.1"/>
    </source>
</evidence>
<dbReference type="PROSITE" id="PS50283">
    <property type="entry name" value="NA_SOLUT_SYMP_3"/>
    <property type="match status" value="1"/>
</dbReference>
<evidence type="ECO:0000256" key="7">
    <source>
        <dbReference type="SAM" id="MobiDB-lite"/>
    </source>
</evidence>
<feature type="transmembrane region" description="Helical" evidence="8">
    <location>
        <begin position="437"/>
        <end position="455"/>
    </location>
</feature>
<evidence type="ECO:0000256" key="2">
    <source>
        <dbReference type="ARBA" id="ARBA00006434"/>
    </source>
</evidence>
<feature type="transmembrane region" description="Helical" evidence="8">
    <location>
        <begin position="236"/>
        <end position="254"/>
    </location>
</feature>
<feature type="transmembrane region" description="Helical" evidence="8">
    <location>
        <begin position="127"/>
        <end position="156"/>
    </location>
</feature>
<feature type="transmembrane region" description="Helical" evidence="8">
    <location>
        <begin position="275"/>
        <end position="296"/>
    </location>
</feature>
<dbReference type="EMBL" id="HBHK01024991">
    <property type="protein sequence ID" value="CAD9704406.1"/>
    <property type="molecule type" value="Transcribed_RNA"/>
</dbReference>
<feature type="transmembrane region" description="Helical" evidence="8">
    <location>
        <begin position="12"/>
        <end position="29"/>
    </location>
</feature>
<feature type="transmembrane region" description="Helical" evidence="8">
    <location>
        <begin position="382"/>
        <end position="401"/>
    </location>
</feature>
<gene>
    <name evidence="9" type="ORF">QSP1433_LOCUS15733</name>
</gene>
<name>A0A7S2WT53_9STRA</name>
<evidence type="ECO:0000256" key="1">
    <source>
        <dbReference type="ARBA" id="ARBA00004141"/>
    </source>
</evidence>
<feature type="transmembrane region" description="Helical" evidence="8">
    <location>
        <begin position="50"/>
        <end position="71"/>
    </location>
</feature>
<dbReference type="PANTHER" id="PTHR11819:SF195">
    <property type="entry name" value="SODIUM_GLUCOSE COTRANSPORTER 4"/>
    <property type="match status" value="1"/>
</dbReference>
<accession>A0A7S2WT53</accession>
<comment type="subcellular location">
    <subcellularLocation>
        <location evidence="1">Membrane</location>
        <topology evidence="1">Multi-pass membrane protein</topology>
    </subcellularLocation>
</comment>
<feature type="transmembrane region" description="Helical" evidence="8">
    <location>
        <begin position="162"/>
        <end position="181"/>
    </location>
</feature>
<evidence type="ECO:0000256" key="8">
    <source>
        <dbReference type="SAM" id="Phobius"/>
    </source>
</evidence>
<dbReference type="PANTHER" id="PTHR11819">
    <property type="entry name" value="SOLUTE CARRIER FAMILY 5"/>
    <property type="match status" value="1"/>
</dbReference>
<dbReference type="GO" id="GO:0005412">
    <property type="term" value="F:D-glucose:sodium symporter activity"/>
    <property type="evidence" value="ECO:0007669"/>
    <property type="project" value="TreeGrafter"/>
</dbReference>
<feature type="transmembrane region" description="Helical" evidence="8">
    <location>
        <begin position="335"/>
        <end position="361"/>
    </location>
</feature>
<feature type="transmembrane region" description="Helical" evidence="8">
    <location>
        <begin position="193"/>
        <end position="216"/>
    </location>
</feature>
<feature type="transmembrane region" description="Helical" evidence="8">
    <location>
        <begin position="83"/>
        <end position="106"/>
    </location>
</feature>
<feature type="transmembrane region" description="Helical" evidence="8">
    <location>
        <begin position="413"/>
        <end position="430"/>
    </location>
</feature>
<reference evidence="9" key="1">
    <citation type="submission" date="2021-01" db="EMBL/GenBank/DDBJ databases">
        <authorList>
            <person name="Corre E."/>
            <person name="Pelletier E."/>
            <person name="Niang G."/>
            <person name="Scheremetjew M."/>
            <person name="Finn R."/>
            <person name="Kale V."/>
            <person name="Holt S."/>
            <person name="Cochrane G."/>
            <person name="Meng A."/>
            <person name="Brown T."/>
            <person name="Cohen L."/>
        </authorList>
    </citation>
    <scope>NUCLEOTIDE SEQUENCE</scope>
    <source>
        <strain evidence="9">NY070348D</strain>
    </source>
</reference>
<dbReference type="InterPro" id="IPR038377">
    <property type="entry name" value="Na/Glc_symporter_sf"/>
</dbReference>
<dbReference type="Gene3D" id="1.20.1730.10">
    <property type="entry name" value="Sodium/glucose cotransporter"/>
    <property type="match status" value="1"/>
</dbReference>
<feature type="transmembrane region" description="Helical" evidence="8">
    <location>
        <begin position="652"/>
        <end position="671"/>
    </location>
</feature>
<protein>
    <submittedName>
        <fullName evidence="9">Uncharacterized protein</fullName>
    </submittedName>
</protein>
<keyword evidence="4 8" id="KW-1133">Transmembrane helix</keyword>
<organism evidence="9">
    <name type="scientific">Mucochytrium quahogii</name>
    <dbReference type="NCBI Taxonomy" id="96639"/>
    <lineage>
        <taxon>Eukaryota</taxon>
        <taxon>Sar</taxon>
        <taxon>Stramenopiles</taxon>
        <taxon>Bigyra</taxon>
        <taxon>Labyrinthulomycetes</taxon>
        <taxon>Thraustochytrida</taxon>
        <taxon>Thraustochytriidae</taxon>
        <taxon>Mucochytrium</taxon>
    </lineage>
</organism>
<evidence type="ECO:0000256" key="5">
    <source>
        <dbReference type="ARBA" id="ARBA00023136"/>
    </source>
</evidence>
<comment type="similarity">
    <text evidence="2 6">Belongs to the sodium:solute symporter (SSF) (TC 2.A.21) family.</text>
</comment>
<dbReference type="GO" id="GO:0005886">
    <property type="term" value="C:plasma membrane"/>
    <property type="evidence" value="ECO:0007669"/>
    <property type="project" value="TreeGrafter"/>
</dbReference>
<keyword evidence="5 8" id="KW-0472">Membrane</keyword>
<sequence length="672" mass="74470">MGSLGPVDVLTLVLYFIFLFVISILVSRHQTQQQAAKASTETYFLAERSVPWWAVAASLFASNIGSEHFIGLAGSAARDGIAVAWYEVGAVPLVILLGLFFLPTYLNSGIQTTPDYLEKRYSKYCRTMMVCVSLALYVFSKTSATLFAGELILVQLININKWVAVILLVVFTVLYTVAGGLEAVIYTEALQTIILLAGGFLVIGFTLADVGGYSGLKAEIDDESFFHFFRPISDKAYPWTGFVFGYYIMSPWYWGVDQVIVQRGLAARNIANGQLGCVLAAAMKFLPFFIMVLPGIGARVLLNRQLSNKEFAEFNFDLAYPWLVLNVIPKNLRGIIIASMLSSLMSALASVFNSASTLFTLNIWKQLYPESSEKHLVHVGRAAVVVLAIFSLLWLPVMPLLGDRLFLIIQKPPAYMSPPILCLFVFGMLSKYPRRRAGNWTLTFGIIFGVIRFVLEIIEEVAGKKMFGTFTSMNFLHFTGLSFFLCTALLFASSMFLSYQIAYRSMESSSENTQDDSFVSSTLLFRFNLFDELMERERSRGVKPLALDGLNFANTGMDSQEGSGFEMTELAESAAYASPRSPKEGDDLEHTEISLENVKSQVGASNGDSTPPNRRSLSSGRLVPMTIERAASANLEDFIPIYDKAEWITKKIIIGSCVIVMTGWIIQVMALI</sequence>
<dbReference type="Pfam" id="PF00474">
    <property type="entry name" value="SSF"/>
    <property type="match status" value="1"/>
</dbReference>
<keyword evidence="3 8" id="KW-0812">Transmembrane</keyword>
<evidence type="ECO:0000256" key="4">
    <source>
        <dbReference type="ARBA" id="ARBA00022989"/>
    </source>
</evidence>
<dbReference type="InterPro" id="IPR001734">
    <property type="entry name" value="Na/solute_symporter"/>
</dbReference>